<gene>
    <name evidence="2" type="ORF">CDAUBV1_LOCUS15829</name>
</gene>
<feature type="region of interest" description="Disordered" evidence="1">
    <location>
        <begin position="612"/>
        <end position="632"/>
    </location>
</feature>
<evidence type="ECO:0000313" key="3">
    <source>
        <dbReference type="Proteomes" id="UP001497525"/>
    </source>
</evidence>
<dbReference type="Proteomes" id="UP001497525">
    <property type="component" value="Unassembled WGS sequence"/>
</dbReference>
<proteinExistence type="predicted"/>
<accession>A0AAV2TTX3</accession>
<name>A0AAV2TTX3_CALDB</name>
<protein>
    <submittedName>
        <fullName evidence="2">Uncharacterized protein</fullName>
    </submittedName>
</protein>
<dbReference type="EMBL" id="CAXLJL010000734">
    <property type="protein sequence ID" value="CAL5140516.1"/>
    <property type="molecule type" value="Genomic_DNA"/>
</dbReference>
<reference evidence="2" key="1">
    <citation type="submission" date="2024-06" db="EMBL/GenBank/DDBJ databases">
        <authorList>
            <person name="Liu X."/>
            <person name="Lenzi L."/>
            <person name="Haldenby T S."/>
            <person name="Uol C."/>
        </authorList>
    </citation>
    <scope>NUCLEOTIDE SEQUENCE</scope>
</reference>
<evidence type="ECO:0000313" key="2">
    <source>
        <dbReference type="EMBL" id="CAL5140516.1"/>
    </source>
</evidence>
<sequence length="662" mass="71778">MMHFNCATTYVASGTNVPMLKMAATTARSRPNSGAETKTPTGATVNVGGSPLSFLWSPQSQTIPDIQAVDTNFGPAIDEEPNNLAAISSTLDWTHKVGLENSATPYRITSLNGGCLFVHSAPHSERLSNGSEVTERPTSISNLCSTPILSEFSPARFSQASDIQLLVTSSPFTQTTYPSSLMPQLPPEDGAGRIAISPHQILGSRLFGCCSPSSSGTDPVDVSPKVPAVGLKQNHILASLSDNPVESRAVGQLQLTFLPAESRSDDENGKLGRSAEVIGLKDGSLKLFVERGRVIETCITYVKPTSSHTEQTEEEMISHLRLNFIPYTNFGGIYKPAIGYHDHMQKVMYQPSEQVCFVQAAGDQENEVEYKIIKGGFHIMESKLRSYRSIYHLVFPFLNSKCPSTWRKDVYVRVSVQQEDGLELAATTFQAVSCASPVRDAKRFRSRQTESNSANMVRTSTPRSAMVVEVTSRETRPCIENTVKPNFSGDLDISPGSSGFVSHCSSLTFGAPDEDSLPELSVQYPQPSGFSNTETLNSVLTATSPHPVWMLNHTEGCSSPSGMAREILDLELSNSSFSQSDRSFVTAGLQAGSSDVSTQSEIFYPVPYGSARKRSASRTDTSDSCEPGETEGGEYVIKTKNRRIYQILSIINKGLSGEVGLI</sequence>
<comment type="caution">
    <text evidence="2">The sequence shown here is derived from an EMBL/GenBank/DDBJ whole genome shotgun (WGS) entry which is preliminary data.</text>
</comment>
<dbReference type="AlphaFoldDB" id="A0AAV2TTX3"/>
<organism evidence="2 3">
    <name type="scientific">Calicophoron daubneyi</name>
    <name type="common">Rumen fluke</name>
    <name type="synonym">Paramphistomum daubneyi</name>
    <dbReference type="NCBI Taxonomy" id="300641"/>
    <lineage>
        <taxon>Eukaryota</taxon>
        <taxon>Metazoa</taxon>
        <taxon>Spiralia</taxon>
        <taxon>Lophotrochozoa</taxon>
        <taxon>Platyhelminthes</taxon>
        <taxon>Trematoda</taxon>
        <taxon>Digenea</taxon>
        <taxon>Plagiorchiida</taxon>
        <taxon>Pronocephalata</taxon>
        <taxon>Paramphistomoidea</taxon>
        <taxon>Paramphistomidae</taxon>
        <taxon>Calicophoron</taxon>
    </lineage>
</organism>
<evidence type="ECO:0000256" key="1">
    <source>
        <dbReference type="SAM" id="MobiDB-lite"/>
    </source>
</evidence>